<sequence>SDAVPYFERELYVVNVPEYIPQGTPLVRLTLMNINQFFSDEIILKIVDGNPNNAFSINQRTMTLYTNLPLDAEEHRKFTLTVALIRKENIEYKHSSTAKIKINVIDSNDNDPVFNEIPKEISVPENEPAGTHVFR</sequence>
<evidence type="ECO:0000256" key="5">
    <source>
        <dbReference type="ARBA" id="ARBA00022889"/>
    </source>
</evidence>
<dbReference type="PROSITE" id="PS00232">
    <property type="entry name" value="CADHERIN_1"/>
    <property type="match status" value="1"/>
</dbReference>
<dbReference type="InterPro" id="IPR050971">
    <property type="entry name" value="Cadherin-domain_protein"/>
</dbReference>
<keyword evidence="3" id="KW-0677">Repeat</keyword>
<dbReference type="SUPFAM" id="SSF49313">
    <property type="entry name" value="Cadherin-like"/>
    <property type="match status" value="1"/>
</dbReference>
<comment type="subcellular location">
    <subcellularLocation>
        <location evidence="1">Membrane</location>
    </subcellularLocation>
</comment>
<evidence type="ECO:0000256" key="3">
    <source>
        <dbReference type="ARBA" id="ARBA00022737"/>
    </source>
</evidence>
<dbReference type="Pfam" id="PF00028">
    <property type="entry name" value="Cadherin"/>
    <property type="match status" value="1"/>
</dbReference>
<accession>A0A1B6IBE7</accession>
<dbReference type="GO" id="GO:0007156">
    <property type="term" value="P:homophilic cell adhesion via plasma membrane adhesion molecules"/>
    <property type="evidence" value="ECO:0007669"/>
    <property type="project" value="InterPro"/>
</dbReference>
<feature type="domain" description="Cadherin" evidence="9">
    <location>
        <begin position="8"/>
        <end position="114"/>
    </location>
</feature>
<dbReference type="PROSITE" id="PS50268">
    <property type="entry name" value="CADHERIN_2"/>
    <property type="match status" value="1"/>
</dbReference>
<dbReference type="GO" id="GO:0005911">
    <property type="term" value="C:cell-cell junction"/>
    <property type="evidence" value="ECO:0007669"/>
    <property type="project" value="TreeGrafter"/>
</dbReference>
<dbReference type="InterPro" id="IPR015919">
    <property type="entry name" value="Cadherin-like_sf"/>
</dbReference>
<keyword evidence="7" id="KW-0472">Membrane</keyword>
<proteinExistence type="predicted"/>
<name>A0A1B6IBE7_9HEMI</name>
<dbReference type="PANTHER" id="PTHR24025:SF23">
    <property type="entry name" value="NEURAL-CADHERIN"/>
    <property type="match status" value="1"/>
</dbReference>
<evidence type="ECO:0000256" key="6">
    <source>
        <dbReference type="ARBA" id="ARBA00022989"/>
    </source>
</evidence>
<evidence type="ECO:0000259" key="9">
    <source>
        <dbReference type="PROSITE" id="PS50268"/>
    </source>
</evidence>
<organism evidence="10">
    <name type="scientific">Homalodisca liturata</name>
    <dbReference type="NCBI Taxonomy" id="320908"/>
    <lineage>
        <taxon>Eukaryota</taxon>
        <taxon>Metazoa</taxon>
        <taxon>Ecdysozoa</taxon>
        <taxon>Arthropoda</taxon>
        <taxon>Hexapoda</taxon>
        <taxon>Insecta</taxon>
        <taxon>Pterygota</taxon>
        <taxon>Neoptera</taxon>
        <taxon>Paraneoptera</taxon>
        <taxon>Hemiptera</taxon>
        <taxon>Auchenorrhyncha</taxon>
        <taxon>Membracoidea</taxon>
        <taxon>Cicadellidae</taxon>
        <taxon>Cicadellinae</taxon>
        <taxon>Proconiini</taxon>
        <taxon>Homalodisca</taxon>
    </lineage>
</organism>
<dbReference type="GO" id="GO:0005886">
    <property type="term" value="C:plasma membrane"/>
    <property type="evidence" value="ECO:0007669"/>
    <property type="project" value="InterPro"/>
</dbReference>
<reference evidence="10" key="1">
    <citation type="submission" date="2015-11" db="EMBL/GenBank/DDBJ databases">
        <title>De novo transcriptome assembly of four potential Pierce s Disease insect vectors from Arizona vineyards.</title>
        <authorList>
            <person name="Tassone E.E."/>
        </authorList>
    </citation>
    <scope>NUCLEOTIDE SEQUENCE</scope>
</reference>
<protein>
    <recommendedName>
        <fullName evidence="9">Cadherin domain-containing protein</fullName>
    </recommendedName>
</protein>
<evidence type="ECO:0000256" key="4">
    <source>
        <dbReference type="ARBA" id="ARBA00022837"/>
    </source>
</evidence>
<evidence type="ECO:0000256" key="1">
    <source>
        <dbReference type="ARBA" id="ARBA00004370"/>
    </source>
</evidence>
<keyword evidence="5" id="KW-0130">Cell adhesion</keyword>
<keyword evidence="6" id="KW-1133">Transmembrane helix</keyword>
<dbReference type="Gene3D" id="2.60.40.60">
    <property type="entry name" value="Cadherins"/>
    <property type="match status" value="2"/>
</dbReference>
<dbReference type="CDD" id="cd11304">
    <property type="entry name" value="Cadherin_repeat"/>
    <property type="match status" value="1"/>
</dbReference>
<dbReference type="GO" id="GO:0005509">
    <property type="term" value="F:calcium ion binding"/>
    <property type="evidence" value="ECO:0007669"/>
    <property type="project" value="UniProtKB-UniRule"/>
</dbReference>
<keyword evidence="4 8" id="KW-0106">Calcium</keyword>
<dbReference type="SMART" id="SM00112">
    <property type="entry name" value="CA"/>
    <property type="match status" value="1"/>
</dbReference>
<dbReference type="InterPro" id="IPR020894">
    <property type="entry name" value="Cadherin_CS"/>
</dbReference>
<dbReference type="PANTHER" id="PTHR24025">
    <property type="entry name" value="DESMOGLEIN FAMILY MEMBER"/>
    <property type="match status" value="1"/>
</dbReference>
<evidence type="ECO:0000313" key="10">
    <source>
        <dbReference type="EMBL" id="JAS84223.1"/>
    </source>
</evidence>
<dbReference type="EMBL" id="GECU01023483">
    <property type="protein sequence ID" value="JAS84223.1"/>
    <property type="molecule type" value="Transcribed_RNA"/>
</dbReference>
<dbReference type="AlphaFoldDB" id="A0A1B6IBE7"/>
<dbReference type="InterPro" id="IPR002126">
    <property type="entry name" value="Cadherin-like_dom"/>
</dbReference>
<feature type="non-terminal residue" evidence="10">
    <location>
        <position position="135"/>
    </location>
</feature>
<evidence type="ECO:0000256" key="8">
    <source>
        <dbReference type="PROSITE-ProRule" id="PRU00043"/>
    </source>
</evidence>
<evidence type="ECO:0000256" key="7">
    <source>
        <dbReference type="ARBA" id="ARBA00023136"/>
    </source>
</evidence>
<gene>
    <name evidence="10" type="ORF">g.58792</name>
</gene>
<feature type="non-terminal residue" evidence="10">
    <location>
        <position position="1"/>
    </location>
</feature>
<keyword evidence="2" id="KW-0812">Transmembrane</keyword>
<evidence type="ECO:0000256" key="2">
    <source>
        <dbReference type="ARBA" id="ARBA00022692"/>
    </source>
</evidence>
<dbReference type="PRINTS" id="PR00205">
    <property type="entry name" value="CADHERIN"/>
</dbReference>